<dbReference type="EMBL" id="JABSNP010000007">
    <property type="protein sequence ID" value="NRT19135.1"/>
    <property type="molecule type" value="Genomic_DNA"/>
</dbReference>
<dbReference type="RefSeq" id="WP_173809859.1">
    <property type="nucleotide sequence ID" value="NZ_JABSNP010000007.1"/>
</dbReference>
<sequence length="104" mass="11728">MKNVTVQLPDSIDLSEAEIQQLVLTSVAARQERTGSANTDSNTLLVHLPFPAEADDIRNLIGLYYAERATQLVDDLWDEKGWTADTMHEWLREHMRTAHGRPAA</sequence>
<proteinExistence type="predicted"/>
<keyword evidence="2" id="KW-1185">Reference proteome</keyword>
<reference evidence="1 2" key="1">
    <citation type="submission" date="2020-05" db="EMBL/GenBank/DDBJ databases">
        <title>Genomic Encyclopedia of Type Strains, Phase IV (KMG-V): Genome sequencing to study the core and pangenomes of soil and plant-associated prokaryotes.</title>
        <authorList>
            <person name="Whitman W."/>
        </authorList>
    </citation>
    <scope>NUCLEOTIDE SEQUENCE [LARGE SCALE GENOMIC DNA]</scope>
    <source>
        <strain evidence="1 2">9A</strain>
    </source>
</reference>
<dbReference type="Proteomes" id="UP000779507">
    <property type="component" value="Unassembled WGS sequence"/>
</dbReference>
<accession>A0ABX2FPR3</accession>
<protein>
    <submittedName>
        <fullName evidence="1">Uncharacterized protein</fullName>
    </submittedName>
</protein>
<evidence type="ECO:0000313" key="1">
    <source>
        <dbReference type="EMBL" id="NRT19135.1"/>
    </source>
</evidence>
<comment type="caution">
    <text evidence="1">The sequence shown here is derived from an EMBL/GenBank/DDBJ whole genome shotgun (WGS) entry which is preliminary data.</text>
</comment>
<evidence type="ECO:0000313" key="2">
    <source>
        <dbReference type="Proteomes" id="UP000779507"/>
    </source>
</evidence>
<name>A0ABX2FPR3_9BACT</name>
<organism evidence="1 2">
    <name type="scientific">Hymenobacter caeli</name>
    <dbReference type="NCBI Taxonomy" id="2735894"/>
    <lineage>
        <taxon>Bacteria</taxon>
        <taxon>Pseudomonadati</taxon>
        <taxon>Bacteroidota</taxon>
        <taxon>Cytophagia</taxon>
        <taxon>Cytophagales</taxon>
        <taxon>Hymenobacteraceae</taxon>
        <taxon>Hymenobacter</taxon>
    </lineage>
</organism>
<gene>
    <name evidence="1" type="ORF">HNP98_001958</name>
</gene>